<dbReference type="Pfam" id="PF20684">
    <property type="entry name" value="Fung_rhodopsin"/>
    <property type="match status" value="1"/>
</dbReference>
<feature type="transmembrane region" description="Helical" evidence="6">
    <location>
        <begin position="141"/>
        <end position="163"/>
    </location>
</feature>
<gene>
    <name evidence="8" type="ORF">BO85DRAFT_443963</name>
</gene>
<evidence type="ECO:0000256" key="2">
    <source>
        <dbReference type="ARBA" id="ARBA00022692"/>
    </source>
</evidence>
<evidence type="ECO:0000256" key="1">
    <source>
        <dbReference type="ARBA" id="ARBA00004141"/>
    </source>
</evidence>
<evidence type="ECO:0000313" key="8">
    <source>
        <dbReference type="EMBL" id="RAH62623.1"/>
    </source>
</evidence>
<dbReference type="InterPro" id="IPR052337">
    <property type="entry name" value="SAT4-like"/>
</dbReference>
<organism evidence="8 9">
    <name type="scientific">Aspergillus piperis CBS 112811</name>
    <dbReference type="NCBI Taxonomy" id="1448313"/>
    <lineage>
        <taxon>Eukaryota</taxon>
        <taxon>Fungi</taxon>
        <taxon>Dikarya</taxon>
        <taxon>Ascomycota</taxon>
        <taxon>Pezizomycotina</taxon>
        <taxon>Eurotiomycetes</taxon>
        <taxon>Eurotiomycetidae</taxon>
        <taxon>Eurotiales</taxon>
        <taxon>Aspergillaceae</taxon>
        <taxon>Aspergillus</taxon>
        <taxon>Aspergillus subgen. Circumdati</taxon>
    </lineage>
</organism>
<accession>A0A8G1RAI1</accession>
<feature type="transmembrane region" description="Helical" evidence="6">
    <location>
        <begin position="259"/>
        <end position="279"/>
    </location>
</feature>
<dbReference type="PANTHER" id="PTHR33048">
    <property type="entry name" value="PTH11-LIKE INTEGRAL MEMBRANE PROTEIN (AFU_ORTHOLOGUE AFUA_5G11245)"/>
    <property type="match status" value="1"/>
</dbReference>
<evidence type="ECO:0000256" key="4">
    <source>
        <dbReference type="ARBA" id="ARBA00023136"/>
    </source>
</evidence>
<keyword evidence="4 6" id="KW-0472">Membrane</keyword>
<keyword evidence="9" id="KW-1185">Reference proteome</keyword>
<evidence type="ECO:0000259" key="7">
    <source>
        <dbReference type="Pfam" id="PF20684"/>
    </source>
</evidence>
<feature type="domain" description="Rhodopsin" evidence="7">
    <location>
        <begin position="46"/>
        <end position="283"/>
    </location>
</feature>
<dbReference type="Proteomes" id="UP000249526">
    <property type="component" value="Unassembled WGS sequence"/>
</dbReference>
<evidence type="ECO:0000313" key="9">
    <source>
        <dbReference type="Proteomes" id="UP000249526"/>
    </source>
</evidence>
<feature type="transmembrane region" description="Helical" evidence="6">
    <location>
        <begin position="61"/>
        <end position="86"/>
    </location>
</feature>
<dbReference type="InterPro" id="IPR049326">
    <property type="entry name" value="Rhodopsin_dom_fungi"/>
</dbReference>
<dbReference type="EMBL" id="KZ825054">
    <property type="protein sequence ID" value="RAH62623.1"/>
    <property type="molecule type" value="Genomic_DNA"/>
</dbReference>
<comment type="similarity">
    <text evidence="5">Belongs to the SAT4 family.</text>
</comment>
<name>A0A8G1RAI1_9EURO</name>
<reference evidence="8 9" key="1">
    <citation type="submission" date="2018-02" db="EMBL/GenBank/DDBJ databases">
        <title>The genomes of Aspergillus section Nigri reveals drivers in fungal speciation.</title>
        <authorList>
            <consortium name="DOE Joint Genome Institute"/>
            <person name="Vesth T.C."/>
            <person name="Nybo J."/>
            <person name="Theobald S."/>
            <person name="Brandl J."/>
            <person name="Frisvad J.C."/>
            <person name="Nielsen K.F."/>
            <person name="Lyhne E.K."/>
            <person name="Kogle M.E."/>
            <person name="Kuo A."/>
            <person name="Riley R."/>
            <person name="Clum A."/>
            <person name="Nolan M."/>
            <person name="Lipzen A."/>
            <person name="Salamov A."/>
            <person name="Henrissat B."/>
            <person name="Wiebenga A."/>
            <person name="De vries R.P."/>
            <person name="Grigoriev I.V."/>
            <person name="Mortensen U.H."/>
            <person name="Andersen M.R."/>
            <person name="Baker S.E."/>
        </authorList>
    </citation>
    <scope>NUCLEOTIDE SEQUENCE [LARGE SCALE GENOMIC DNA]</scope>
    <source>
        <strain evidence="8 9">CBS 112811</strain>
    </source>
</reference>
<evidence type="ECO:0000256" key="3">
    <source>
        <dbReference type="ARBA" id="ARBA00022989"/>
    </source>
</evidence>
<keyword evidence="3 6" id="KW-1133">Transmembrane helix</keyword>
<evidence type="ECO:0000256" key="5">
    <source>
        <dbReference type="ARBA" id="ARBA00038359"/>
    </source>
</evidence>
<feature type="transmembrane region" description="Helical" evidence="6">
    <location>
        <begin position="30"/>
        <end position="49"/>
    </location>
</feature>
<protein>
    <recommendedName>
        <fullName evidence="7">Rhodopsin domain-containing protein</fullName>
    </recommendedName>
</protein>
<feature type="transmembrane region" description="Helical" evidence="6">
    <location>
        <begin position="106"/>
        <end position="129"/>
    </location>
</feature>
<proteinExistence type="inferred from homology"/>
<dbReference type="PANTHER" id="PTHR33048:SF158">
    <property type="entry name" value="MEMBRANE PROTEIN PTH11-LIKE, PUTATIVE-RELATED"/>
    <property type="match status" value="1"/>
</dbReference>
<dbReference type="AlphaFoldDB" id="A0A8G1RAI1"/>
<feature type="transmembrane region" description="Helical" evidence="6">
    <location>
        <begin position="185"/>
        <end position="210"/>
    </location>
</feature>
<dbReference type="GO" id="GO:0016020">
    <property type="term" value="C:membrane"/>
    <property type="evidence" value="ECO:0007669"/>
    <property type="project" value="UniProtKB-SubCell"/>
</dbReference>
<comment type="subcellular location">
    <subcellularLocation>
        <location evidence="1">Membrane</location>
        <topology evidence="1">Multi-pass membrane protein</topology>
    </subcellularLocation>
</comment>
<feature type="transmembrane region" description="Helical" evidence="6">
    <location>
        <begin position="222"/>
        <end position="239"/>
    </location>
</feature>
<dbReference type="GeneID" id="37162312"/>
<sequence>MATQWPGVISPPAGEQANFINPVNHMSGNIALHTVCLTLATCGVTMRLFTRVKILKCKLGADDYFCVLAWCLTVVFSGLMFESYHYGIGRHMWDEPMAWLVPALKYFTIAQYIYLLLTPAVKLSFLLFYYRIFAPDRRMRYLIIGGIIFVSVTHIGLFFVTIFECTPVSHAWNQFGKGKCFPPSILPYLSGALSSSTDLYVLLLPIRSCLGLNMTLRRRLRLLAVFSVGILACVTSLIRLGKTHVLYDSADKTWNISDIAIWAVLECNVGLLCSCLLLLPRFIERYYPRGVASYFSRLWSSNHRSKESPVEYVSSTVQNGVWQSPQQWERISGKDVPIEMSSTDRLCKAPEAV</sequence>
<keyword evidence="2 6" id="KW-0812">Transmembrane</keyword>
<evidence type="ECO:0000256" key="6">
    <source>
        <dbReference type="SAM" id="Phobius"/>
    </source>
</evidence>
<dbReference type="RefSeq" id="XP_025520545.1">
    <property type="nucleotide sequence ID" value="XM_025658910.1"/>
</dbReference>